<dbReference type="AlphaFoldDB" id="A0A2T7PD68"/>
<feature type="coiled-coil region" evidence="1">
    <location>
        <begin position="52"/>
        <end position="99"/>
    </location>
</feature>
<keyword evidence="4" id="KW-1185">Reference proteome</keyword>
<organism evidence="3 4">
    <name type="scientific">Pomacea canaliculata</name>
    <name type="common">Golden apple snail</name>
    <dbReference type="NCBI Taxonomy" id="400727"/>
    <lineage>
        <taxon>Eukaryota</taxon>
        <taxon>Metazoa</taxon>
        <taxon>Spiralia</taxon>
        <taxon>Lophotrochozoa</taxon>
        <taxon>Mollusca</taxon>
        <taxon>Gastropoda</taxon>
        <taxon>Caenogastropoda</taxon>
        <taxon>Architaenioglossa</taxon>
        <taxon>Ampullarioidea</taxon>
        <taxon>Ampullariidae</taxon>
        <taxon>Pomacea</taxon>
    </lineage>
</organism>
<gene>
    <name evidence="3" type="ORF">C0Q70_06778</name>
</gene>
<evidence type="ECO:0000256" key="2">
    <source>
        <dbReference type="SAM" id="MobiDB-lite"/>
    </source>
</evidence>
<reference evidence="3 4" key="1">
    <citation type="submission" date="2018-04" db="EMBL/GenBank/DDBJ databases">
        <title>The genome of golden apple snail Pomacea canaliculata provides insight into stress tolerance and invasive adaptation.</title>
        <authorList>
            <person name="Liu C."/>
            <person name="Liu B."/>
            <person name="Ren Y."/>
            <person name="Zhang Y."/>
            <person name="Wang H."/>
            <person name="Li S."/>
            <person name="Jiang F."/>
            <person name="Yin L."/>
            <person name="Zhang G."/>
            <person name="Qian W."/>
            <person name="Fan W."/>
        </authorList>
    </citation>
    <scope>NUCLEOTIDE SEQUENCE [LARGE SCALE GENOMIC DNA]</scope>
    <source>
        <strain evidence="3">SZHN2017</strain>
        <tissue evidence="3">Muscle</tissue>
    </source>
</reference>
<evidence type="ECO:0000313" key="3">
    <source>
        <dbReference type="EMBL" id="PVD31366.1"/>
    </source>
</evidence>
<evidence type="ECO:0000313" key="4">
    <source>
        <dbReference type="Proteomes" id="UP000245119"/>
    </source>
</evidence>
<keyword evidence="1" id="KW-0175">Coiled coil</keyword>
<feature type="region of interest" description="Disordered" evidence="2">
    <location>
        <begin position="1"/>
        <end position="23"/>
    </location>
</feature>
<name>A0A2T7PD68_POMCA</name>
<dbReference type="OMA" id="TENIRPM"/>
<comment type="caution">
    <text evidence="3">The sequence shown here is derived from an EMBL/GenBank/DDBJ whole genome shotgun (WGS) entry which is preliminary data.</text>
</comment>
<accession>A0A2T7PD68</accession>
<sequence length="144" mass="16365">MESAESGGSGRGKGSENTNSRSVAFVVSMDNNVTKSTKPPPSRFKTYHKKEITSQALEVKQHEAECRRKENERQMIKRLIQKREECQKLNAHFEELLAQHAKFKGMEGTEDIPLMSKKELIEKFRTVNKGYSKMASCITNPNTS</sequence>
<proteinExistence type="predicted"/>
<evidence type="ECO:0000256" key="1">
    <source>
        <dbReference type="SAM" id="Coils"/>
    </source>
</evidence>
<protein>
    <submittedName>
        <fullName evidence="3">Uncharacterized protein</fullName>
    </submittedName>
</protein>
<dbReference type="EMBL" id="PZQS01000004">
    <property type="protein sequence ID" value="PVD31366.1"/>
    <property type="molecule type" value="Genomic_DNA"/>
</dbReference>
<dbReference type="Proteomes" id="UP000245119">
    <property type="component" value="Linkage Group LG4"/>
</dbReference>